<reference evidence="2 3" key="1">
    <citation type="journal article" date="2011" name="J. Bacteriol.">
        <title>Complete genome sequence and updated annotation of Desulfovibrio alaskensis G20.</title>
        <authorList>
            <person name="Hauser L.J."/>
            <person name="Land M.L."/>
            <person name="Brown S.D."/>
            <person name="Larimer F."/>
            <person name="Keller K.L."/>
            <person name="Rapp-Giles B.J."/>
            <person name="Price M.N."/>
            <person name="Lin M."/>
            <person name="Bruce D.C."/>
            <person name="Detter J.C."/>
            <person name="Tapia R."/>
            <person name="Han C.S."/>
            <person name="Goodwin L.A."/>
            <person name="Cheng J.F."/>
            <person name="Pitluck S."/>
            <person name="Copeland A."/>
            <person name="Lucas S."/>
            <person name="Nolan M."/>
            <person name="Lapidus A.L."/>
            <person name="Palumbo A.V."/>
            <person name="Wall J.D."/>
        </authorList>
    </citation>
    <scope>NUCLEOTIDE SEQUENCE [LARGE SCALE GENOMIC DNA]</scope>
    <source>
        <strain evidence="3">ATCC BAA 1058 / DSM 17464 / G20</strain>
    </source>
</reference>
<dbReference type="HOGENOM" id="CLU_063225_0_0_7"/>
<dbReference type="eggNOG" id="COG2327">
    <property type="taxonomic scope" value="Bacteria"/>
</dbReference>
<dbReference type="Pfam" id="PF04230">
    <property type="entry name" value="PS_pyruv_trans"/>
    <property type="match status" value="1"/>
</dbReference>
<dbReference type="InterPro" id="IPR007345">
    <property type="entry name" value="Polysacch_pyruvyl_Trfase"/>
</dbReference>
<feature type="domain" description="Polysaccharide pyruvyl transferase" evidence="1">
    <location>
        <begin position="15"/>
        <end position="311"/>
    </location>
</feature>
<keyword evidence="3" id="KW-1185">Reference proteome</keyword>
<accession>Q30WA1</accession>
<name>Q30WA1_OLEA2</name>
<proteinExistence type="predicted"/>
<dbReference type="PANTHER" id="PTHR36836">
    <property type="entry name" value="COLANIC ACID BIOSYNTHESIS PROTEIN WCAK"/>
    <property type="match status" value="1"/>
</dbReference>
<organism evidence="2 3">
    <name type="scientific">Oleidesulfovibrio alaskensis (strain ATCC BAA-1058 / DSM 17464 / G20)</name>
    <name type="common">Desulfovibrio alaskensis</name>
    <dbReference type="NCBI Taxonomy" id="207559"/>
    <lineage>
        <taxon>Bacteria</taxon>
        <taxon>Pseudomonadati</taxon>
        <taxon>Thermodesulfobacteriota</taxon>
        <taxon>Desulfovibrionia</taxon>
        <taxon>Desulfovibrionales</taxon>
        <taxon>Desulfovibrionaceae</taxon>
        <taxon>Oleidesulfovibrio</taxon>
    </lineage>
</organism>
<sequence length="384" mass="43862">MRTLKVLHLASFDGNIGDNANHNGVRFLWKKYLPEYDFAITPLEMREYFWKWKSFDDGFADMVNEYDLFVCGGGNYFELWVQSSPTGTSVAIPLEVLRKIKTPCLFYALGLDPYMGAPDICIERFKRFLDYTLASPQFLVSVRNDGSLDSARRVLGGEYADRIHLMPDGGHFVQPEACTHYELTPGARTIGVNLAGDMLDFRFKSCNGKNLNDFKRSTAAVLCDIMRRMPDVNLIFYPHIHKDYSFLADFICGIDDHLLRRRITVAPYLHGQGAERKFFDLYRQCALNIGTRLHANICSVGLKTPSIGIVTHEQIHELYGYYGMAERALRFSDDNYAAKLDDLISDSLENTERISCRYSDVMSMVTKDAERFLGIMNCWLDSVV</sequence>
<evidence type="ECO:0000313" key="2">
    <source>
        <dbReference type="EMBL" id="ABB40045.1"/>
    </source>
</evidence>
<dbReference type="KEGG" id="dde:Dde_3251"/>
<gene>
    <name evidence="2" type="ordered locus">Dde_3251</name>
</gene>
<dbReference type="Proteomes" id="UP000002710">
    <property type="component" value="Chromosome"/>
</dbReference>
<protein>
    <recommendedName>
        <fullName evidence="1">Polysaccharide pyruvyl transferase domain-containing protein</fullName>
    </recommendedName>
</protein>
<dbReference type="EMBL" id="CP000112">
    <property type="protein sequence ID" value="ABB40045.1"/>
    <property type="molecule type" value="Genomic_DNA"/>
</dbReference>
<dbReference type="STRING" id="207559.Dde_3251"/>
<dbReference type="DNASU" id="3758228"/>
<dbReference type="RefSeq" id="WP_011368994.1">
    <property type="nucleotide sequence ID" value="NC_007519.1"/>
</dbReference>
<evidence type="ECO:0000313" key="3">
    <source>
        <dbReference type="Proteomes" id="UP000002710"/>
    </source>
</evidence>
<evidence type="ECO:0000259" key="1">
    <source>
        <dbReference type="Pfam" id="PF04230"/>
    </source>
</evidence>
<dbReference type="PANTHER" id="PTHR36836:SF1">
    <property type="entry name" value="COLANIC ACID BIOSYNTHESIS PROTEIN WCAK"/>
    <property type="match status" value="1"/>
</dbReference>
<dbReference type="AlphaFoldDB" id="Q30WA1"/>